<evidence type="ECO:0000256" key="3">
    <source>
        <dbReference type="ARBA" id="ARBA00022679"/>
    </source>
</evidence>
<keyword evidence="8" id="KW-0418">Kinase</keyword>
<dbReference type="InterPro" id="IPR008144">
    <property type="entry name" value="Guanylate_kin-like_dom"/>
</dbReference>
<accession>A0A1Q9B2F8</accession>
<dbReference type="InterPro" id="IPR008145">
    <property type="entry name" value="GK/Ca_channel_bsu"/>
</dbReference>
<dbReference type="EMBL" id="MKIP01000027">
    <property type="protein sequence ID" value="OLP62195.1"/>
    <property type="molecule type" value="Genomic_DNA"/>
</dbReference>
<dbReference type="PROSITE" id="PS50052">
    <property type="entry name" value="GUANYLATE_KINASE_2"/>
    <property type="match status" value="1"/>
</dbReference>
<keyword evidence="9" id="KW-1185">Reference proteome</keyword>
<evidence type="ECO:0000256" key="4">
    <source>
        <dbReference type="ARBA" id="ARBA00022741"/>
    </source>
</evidence>
<dbReference type="GO" id="GO:0019634">
    <property type="term" value="P:organic phosphonate metabolic process"/>
    <property type="evidence" value="ECO:0007669"/>
    <property type="project" value="UniProtKB-UniRule"/>
</dbReference>
<gene>
    <name evidence="6" type="primary">phnN</name>
    <name evidence="8" type="ORF">BJF93_18380</name>
</gene>
<dbReference type="HAMAP" id="MF_00836">
    <property type="entry name" value="PhnN"/>
    <property type="match status" value="1"/>
</dbReference>
<comment type="similarity">
    <text evidence="6">Belongs to the ribose 1,5-bisphosphokinase family.</text>
</comment>
<comment type="function">
    <text evidence="6">Catalyzes the phosphorylation of ribose 1,5-bisphosphate to 5-phospho-D-ribosyl alpha-1-diphosphate (PRPP).</text>
</comment>
<keyword evidence="3 6" id="KW-0808">Transferase</keyword>
<dbReference type="Pfam" id="PF13238">
    <property type="entry name" value="AAA_18"/>
    <property type="match status" value="1"/>
</dbReference>
<dbReference type="AlphaFoldDB" id="A0A1Q9B2F8"/>
<dbReference type="GO" id="GO:0033863">
    <property type="term" value="F:ribose 1,5-bisphosphate phosphokinase activity"/>
    <property type="evidence" value="ECO:0007669"/>
    <property type="project" value="UniProtKB-UniRule"/>
</dbReference>
<keyword evidence="4 6" id="KW-0547">Nucleotide-binding</keyword>
<organism evidence="8 9">
    <name type="scientific">Xaviernesmea oryzae</name>
    <dbReference type="NCBI Taxonomy" id="464029"/>
    <lineage>
        <taxon>Bacteria</taxon>
        <taxon>Pseudomonadati</taxon>
        <taxon>Pseudomonadota</taxon>
        <taxon>Alphaproteobacteria</taxon>
        <taxon>Hyphomicrobiales</taxon>
        <taxon>Rhizobiaceae</taxon>
        <taxon>Rhizobium/Agrobacterium group</taxon>
        <taxon>Xaviernesmea</taxon>
    </lineage>
</organism>
<dbReference type="GO" id="GO:0006015">
    <property type="term" value="P:5-phosphoribose 1-diphosphate biosynthetic process"/>
    <property type="evidence" value="ECO:0007669"/>
    <property type="project" value="UniProtKB-UniRule"/>
</dbReference>
<comment type="catalytic activity">
    <reaction evidence="1 6">
        <text>alpha-D-ribose 1,5-bisphosphate + ATP = 5-phospho-alpha-D-ribose 1-diphosphate + ADP</text>
        <dbReference type="Rhea" id="RHEA:20109"/>
        <dbReference type="ChEBI" id="CHEBI:30616"/>
        <dbReference type="ChEBI" id="CHEBI:58017"/>
        <dbReference type="ChEBI" id="CHEBI:68688"/>
        <dbReference type="ChEBI" id="CHEBI:456216"/>
        <dbReference type="EC" id="2.7.4.23"/>
    </reaction>
</comment>
<evidence type="ECO:0000256" key="1">
    <source>
        <dbReference type="ARBA" id="ARBA00000373"/>
    </source>
</evidence>
<dbReference type="UniPathway" id="UPA00087">
    <property type="reaction ID" value="UER00175"/>
</dbReference>
<dbReference type="SUPFAM" id="SSF52540">
    <property type="entry name" value="P-loop containing nucleoside triphosphate hydrolases"/>
    <property type="match status" value="1"/>
</dbReference>
<evidence type="ECO:0000313" key="8">
    <source>
        <dbReference type="EMBL" id="OLP62195.1"/>
    </source>
</evidence>
<evidence type="ECO:0000256" key="5">
    <source>
        <dbReference type="ARBA" id="ARBA00022840"/>
    </source>
</evidence>
<dbReference type="GO" id="GO:0005524">
    <property type="term" value="F:ATP binding"/>
    <property type="evidence" value="ECO:0007669"/>
    <property type="project" value="UniProtKB-KW"/>
</dbReference>
<name>A0A1Q9B2F8_9HYPH</name>
<dbReference type="PANTHER" id="PTHR23117:SF8">
    <property type="entry name" value="RIBOSE 1,5-BISPHOSPHATE PHOSPHOKINASE PHNN"/>
    <property type="match status" value="1"/>
</dbReference>
<dbReference type="GO" id="GO:0005829">
    <property type="term" value="C:cytosol"/>
    <property type="evidence" value="ECO:0007669"/>
    <property type="project" value="TreeGrafter"/>
</dbReference>
<evidence type="ECO:0000256" key="6">
    <source>
        <dbReference type="HAMAP-Rule" id="MF_00836"/>
    </source>
</evidence>
<feature type="domain" description="Guanylate kinase-like" evidence="7">
    <location>
        <begin position="20"/>
        <end position="197"/>
    </location>
</feature>
<dbReference type="RefSeq" id="WP_075625716.1">
    <property type="nucleotide sequence ID" value="NZ_FOAM01000015.1"/>
</dbReference>
<dbReference type="EC" id="2.7.4.23" evidence="6"/>
<proteinExistence type="inferred from homology"/>
<comment type="pathway">
    <text evidence="2 6">Metabolic intermediate biosynthesis; 5-phospho-alpha-D-ribose 1-diphosphate biosynthesis; 5-phospho-alpha-D-ribose 1-diphosphate from D-ribose 5-phosphate (route II): step 3/3.</text>
</comment>
<dbReference type="OrthoDB" id="341217at2"/>
<feature type="binding site" evidence="6">
    <location>
        <begin position="27"/>
        <end position="34"/>
    </location>
    <ligand>
        <name>ATP</name>
        <dbReference type="ChEBI" id="CHEBI:30616"/>
    </ligand>
</feature>
<dbReference type="PANTHER" id="PTHR23117">
    <property type="entry name" value="GUANYLATE KINASE-RELATED"/>
    <property type="match status" value="1"/>
</dbReference>
<evidence type="ECO:0000256" key="2">
    <source>
        <dbReference type="ARBA" id="ARBA00005069"/>
    </source>
</evidence>
<evidence type="ECO:0000259" key="7">
    <source>
        <dbReference type="PROSITE" id="PS50052"/>
    </source>
</evidence>
<sequence>MSAPHSPAPGRQAGEDRRSGRLIVIVGPSGAGKDTLIDHVRALKSQQTDVDFDVVRRVITRPVEAGGEAHQAADPLDFRRMKDEGHFCVSWEAHGLAYGIPVETCAAVAAGGICLVNGSRRALPHFRAVFPQVETVLVTARPAILAERLAARGRETVEDIRARLERRVEDRPEDYDLVIANEGPIEEGAARLLAFLRQPATVVSA</sequence>
<evidence type="ECO:0000313" key="9">
    <source>
        <dbReference type="Proteomes" id="UP000186364"/>
    </source>
</evidence>
<dbReference type="NCBIfam" id="TIGR02322">
    <property type="entry name" value="phosphon_PhnN"/>
    <property type="match status" value="1"/>
</dbReference>
<keyword evidence="5 6" id="KW-0067">ATP-binding</keyword>
<dbReference type="Proteomes" id="UP000186364">
    <property type="component" value="Unassembled WGS sequence"/>
</dbReference>
<reference evidence="8 9" key="1">
    <citation type="submission" date="2016-09" db="EMBL/GenBank/DDBJ databases">
        <title>Rhizobium sp. nov., a novel species isolated from the rice rhizosphere.</title>
        <authorList>
            <person name="Zhao J."/>
            <person name="Zhang X."/>
        </authorList>
    </citation>
    <scope>NUCLEOTIDE SEQUENCE [LARGE SCALE GENOMIC DNA]</scope>
    <source>
        <strain evidence="8 9">1.7048</strain>
    </source>
</reference>
<dbReference type="InterPro" id="IPR012699">
    <property type="entry name" value="PhnN"/>
</dbReference>
<dbReference type="InterPro" id="IPR027417">
    <property type="entry name" value="P-loop_NTPase"/>
</dbReference>
<dbReference type="SMART" id="SM00072">
    <property type="entry name" value="GuKc"/>
    <property type="match status" value="1"/>
</dbReference>
<protein>
    <recommendedName>
        <fullName evidence="6">Ribose 1,5-bisphosphate phosphokinase PhnN</fullName>
        <ecNumber evidence="6">2.7.4.23</ecNumber>
    </recommendedName>
    <alternativeName>
        <fullName evidence="6">Ribose 1,5-bisphosphokinase</fullName>
    </alternativeName>
</protein>
<dbReference type="Gene3D" id="3.40.50.300">
    <property type="entry name" value="P-loop containing nucleotide triphosphate hydrolases"/>
    <property type="match status" value="1"/>
</dbReference>
<comment type="caution">
    <text evidence="8">The sequence shown here is derived from an EMBL/GenBank/DDBJ whole genome shotgun (WGS) entry which is preliminary data.</text>
</comment>